<dbReference type="EMBL" id="JACHDE010000045">
    <property type="protein sequence ID" value="MBB5405837.1"/>
    <property type="molecule type" value="Genomic_DNA"/>
</dbReference>
<dbReference type="Proteomes" id="UP000592820">
    <property type="component" value="Unassembled WGS sequence"/>
</dbReference>
<evidence type="ECO:0000313" key="2">
    <source>
        <dbReference type="Proteomes" id="UP000592820"/>
    </source>
</evidence>
<name>A0A7W8LF36_9BURK</name>
<sequence length="70" mass="7593">SARFAVESPLGFAWNVCSLCRGTAARFAWNTHTFLPNIGQIAIEFHDFCGLWKRGMSSGLSSGLNRSDAG</sequence>
<gene>
    <name evidence="1" type="ORF">HDG41_007935</name>
</gene>
<evidence type="ECO:0000313" key="1">
    <source>
        <dbReference type="EMBL" id="MBB5405837.1"/>
    </source>
</evidence>
<accession>A0A7W8LF36</accession>
<feature type="non-terminal residue" evidence="1">
    <location>
        <position position="1"/>
    </location>
</feature>
<comment type="caution">
    <text evidence="1">The sequence shown here is derived from an EMBL/GenBank/DDBJ whole genome shotgun (WGS) entry which is preliminary data.</text>
</comment>
<proteinExistence type="predicted"/>
<reference evidence="1 2" key="1">
    <citation type="submission" date="2020-08" db="EMBL/GenBank/DDBJ databases">
        <title>Genomic Encyclopedia of Type Strains, Phase IV (KMG-V): Genome sequencing to study the core and pangenomes of soil and plant-associated prokaryotes.</title>
        <authorList>
            <person name="Whitman W."/>
        </authorList>
    </citation>
    <scope>NUCLEOTIDE SEQUENCE [LARGE SCALE GENOMIC DNA]</scope>
    <source>
        <strain evidence="1 2">JPY162</strain>
    </source>
</reference>
<organism evidence="1 2">
    <name type="scientific">Paraburkholderia youngii</name>
    <dbReference type="NCBI Taxonomy" id="2782701"/>
    <lineage>
        <taxon>Bacteria</taxon>
        <taxon>Pseudomonadati</taxon>
        <taxon>Pseudomonadota</taxon>
        <taxon>Betaproteobacteria</taxon>
        <taxon>Burkholderiales</taxon>
        <taxon>Burkholderiaceae</taxon>
        <taxon>Paraburkholderia</taxon>
    </lineage>
</organism>
<dbReference type="AlphaFoldDB" id="A0A7W8LF36"/>
<protein>
    <submittedName>
        <fullName evidence="1">Uncharacterized protein</fullName>
    </submittedName>
</protein>